<reference evidence="1" key="1">
    <citation type="journal article" date="2021" name="Proc. Natl. Acad. Sci. U.S.A.">
        <title>A Catalog of Tens of Thousands of Viruses from Human Metagenomes Reveals Hidden Associations with Chronic Diseases.</title>
        <authorList>
            <person name="Tisza M.J."/>
            <person name="Buck C.B."/>
        </authorList>
    </citation>
    <scope>NUCLEOTIDE SEQUENCE</scope>
    <source>
        <strain evidence="1">CtBoB21</strain>
    </source>
</reference>
<proteinExistence type="predicted"/>
<name>A0A8S5R5J3_9CAUD</name>
<organism evidence="1">
    <name type="scientific">Myoviridae sp. ctBoB21</name>
    <dbReference type="NCBI Taxonomy" id="2827287"/>
    <lineage>
        <taxon>Viruses</taxon>
        <taxon>Duplodnaviria</taxon>
        <taxon>Heunggongvirae</taxon>
        <taxon>Uroviricota</taxon>
        <taxon>Caudoviricetes</taxon>
    </lineage>
</organism>
<dbReference type="EMBL" id="BK015822">
    <property type="protein sequence ID" value="DAE26710.1"/>
    <property type="molecule type" value="Genomic_DNA"/>
</dbReference>
<evidence type="ECO:0000313" key="1">
    <source>
        <dbReference type="EMBL" id="DAE26710.1"/>
    </source>
</evidence>
<protein>
    <submittedName>
        <fullName evidence="1">Uncharacterized protein</fullName>
    </submittedName>
</protein>
<sequence>MKRSIIELLGVLAIAMTLVGCGVYAQRMEDDKAQLKEDVRRLMDTIDDEGDTDKYLCGPDYVERLWKWSHNQ</sequence>
<accession>A0A8S5R5J3</accession>